<feature type="domain" description="Bacterial type II secretion system protein E" evidence="4">
    <location>
        <begin position="401"/>
        <end position="415"/>
    </location>
</feature>
<dbReference type="SUPFAM" id="SSF52540">
    <property type="entry name" value="P-loop containing nucleoside triphosphate hydrolases"/>
    <property type="match status" value="1"/>
</dbReference>
<dbReference type="SUPFAM" id="SSF160246">
    <property type="entry name" value="EspE N-terminal domain-like"/>
    <property type="match status" value="1"/>
</dbReference>
<dbReference type="GO" id="GO:0005524">
    <property type="term" value="F:ATP binding"/>
    <property type="evidence" value="ECO:0007669"/>
    <property type="project" value="UniProtKB-KW"/>
</dbReference>
<dbReference type="EMBL" id="CP044331">
    <property type="protein sequence ID" value="QGM96083.1"/>
    <property type="molecule type" value="Genomic_DNA"/>
</dbReference>
<dbReference type="InterPro" id="IPR037257">
    <property type="entry name" value="T2SS_E_N_sf"/>
</dbReference>
<evidence type="ECO:0000256" key="2">
    <source>
        <dbReference type="ARBA" id="ARBA00022741"/>
    </source>
</evidence>
<gene>
    <name evidence="5" type="ORF">F7D14_00285</name>
</gene>
<dbReference type="RefSeq" id="WP_016918352.1">
    <property type="nucleotide sequence ID" value="NZ_CP044331.1"/>
</dbReference>
<dbReference type="Gene3D" id="3.30.300.160">
    <property type="entry name" value="Type II secretion system, protein E, N-terminal domain"/>
    <property type="match status" value="1"/>
</dbReference>
<evidence type="ECO:0000256" key="1">
    <source>
        <dbReference type="ARBA" id="ARBA00006611"/>
    </source>
</evidence>
<accession>A0A6B8M3T0</accession>
<dbReference type="GO" id="GO:0016887">
    <property type="term" value="F:ATP hydrolysis activity"/>
    <property type="evidence" value="ECO:0007669"/>
    <property type="project" value="TreeGrafter"/>
</dbReference>
<organism evidence="5 6">
    <name type="scientific">Methylocystis parvus</name>
    <dbReference type="NCBI Taxonomy" id="134"/>
    <lineage>
        <taxon>Bacteria</taxon>
        <taxon>Pseudomonadati</taxon>
        <taxon>Pseudomonadota</taxon>
        <taxon>Alphaproteobacteria</taxon>
        <taxon>Hyphomicrobiales</taxon>
        <taxon>Methylocystaceae</taxon>
        <taxon>Methylocystis</taxon>
    </lineage>
</organism>
<dbReference type="Pfam" id="PF05157">
    <property type="entry name" value="MshEN"/>
    <property type="match status" value="1"/>
</dbReference>
<dbReference type="CDD" id="cd01129">
    <property type="entry name" value="PulE-GspE-like"/>
    <property type="match status" value="1"/>
</dbReference>
<dbReference type="Proteomes" id="UP000422569">
    <property type="component" value="Chromosome"/>
</dbReference>
<reference evidence="5 6" key="1">
    <citation type="submission" date="2019-09" db="EMBL/GenBank/DDBJ databases">
        <title>Isolation and complete genome sequencing of Methylocystis species.</title>
        <authorList>
            <person name="Rumah B.L."/>
            <person name="Stead C.E."/>
            <person name="Stevens B.C."/>
            <person name="Minton N.P."/>
            <person name="Grosse-Honebrink A."/>
            <person name="Zhang Y."/>
        </authorList>
    </citation>
    <scope>NUCLEOTIDE SEQUENCE [LARGE SCALE GENOMIC DNA]</scope>
    <source>
        <strain evidence="5 6">BRCS2</strain>
    </source>
</reference>
<protein>
    <submittedName>
        <fullName evidence="5">Type II/IV secretion system protein</fullName>
    </submittedName>
</protein>
<sequence length="584" mass="63749">MEAQTEISGIAAEPGAAAWPDANSPAFAEAFGAFLLSEKAIDELALQRSQRAAAQSGERFDHVLTKLGLVSEADLCAHLGKFLEIPQLEPGDVPMEPPLRGEIPEKFIHANRLLPLAVEGGRLRLGVTDPLDLEPVQALAYSTGYQIELRLATPAQFEKAWSSLYGARQDGVSLVENDARANDASEFDLQRLRDIANEAPVVRRVNQIVADAIESRASDIHIEPSLEGVQVRYRIDGALRTAEVLPPGLKAAIASRIKIMARLDIAERRLPQDGRIKLAIRGVDIDFRVSTLPTAHGESIVLRILDRSQIALDFDKLGFESKTTAQLRHVMRNPNGIVLVTGPTGSGKTTTLYTALKELTTPDVKVFTVEDPIEYQLAGVNQVQVQPAIGLDFPNTLRAILRQDPDIIMIGEIRDAETAKIAIQASLTGHLVFSTLHTNSAAASITRLIDMGVENYLIASTVKAVLAQRLVRRLCQHCAAPLETRAQVRAQFTSEDFAKGSDKLLSPKGCAHCRNLGYSGRSTIAELLIMNERMQRLVCESAPDAQLEAAARENGMTTMYHCGMGKAWRGETTIEEVARVTRVE</sequence>
<comment type="similarity">
    <text evidence="1">Belongs to the GSP E family.</text>
</comment>
<dbReference type="InterPro" id="IPR007831">
    <property type="entry name" value="T2SS_GspE_N"/>
</dbReference>
<dbReference type="KEGG" id="mpar:F7D14_00285"/>
<dbReference type="Gene3D" id="3.30.450.90">
    <property type="match status" value="1"/>
</dbReference>
<dbReference type="GO" id="GO:0005886">
    <property type="term" value="C:plasma membrane"/>
    <property type="evidence" value="ECO:0007669"/>
    <property type="project" value="TreeGrafter"/>
</dbReference>
<evidence type="ECO:0000256" key="3">
    <source>
        <dbReference type="ARBA" id="ARBA00022840"/>
    </source>
</evidence>
<dbReference type="PANTHER" id="PTHR30258:SF2">
    <property type="entry name" value="COMG OPERON PROTEIN 1"/>
    <property type="match status" value="1"/>
</dbReference>
<dbReference type="PROSITE" id="PS00662">
    <property type="entry name" value="T2SP_E"/>
    <property type="match status" value="1"/>
</dbReference>
<keyword evidence="6" id="KW-1185">Reference proteome</keyword>
<evidence type="ECO:0000313" key="5">
    <source>
        <dbReference type="EMBL" id="QGM96083.1"/>
    </source>
</evidence>
<keyword evidence="2" id="KW-0547">Nucleotide-binding</keyword>
<dbReference type="Gene3D" id="3.40.50.300">
    <property type="entry name" value="P-loop containing nucleotide triphosphate hydrolases"/>
    <property type="match status" value="1"/>
</dbReference>
<dbReference type="InterPro" id="IPR003593">
    <property type="entry name" value="AAA+_ATPase"/>
</dbReference>
<proteinExistence type="inferred from homology"/>
<dbReference type="AlphaFoldDB" id="A0A6B8M3T0"/>
<evidence type="ECO:0000259" key="4">
    <source>
        <dbReference type="PROSITE" id="PS00662"/>
    </source>
</evidence>
<keyword evidence="3" id="KW-0067">ATP-binding</keyword>
<dbReference type="SMART" id="SM00382">
    <property type="entry name" value="AAA"/>
    <property type="match status" value="1"/>
</dbReference>
<dbReference type="InterPro" id="IPR027417">
    <property type="entry name" value="P-loop_NTPase"/>
</dbReference>
<evidence type="ECO:0000313" key="6">
    <source>
        <dbReference type="Proteomes" id="UP000422569"/>
    </source>
</evidence>
<dbReference type="PANTHER" id="PTHR30258">
    <property type="entry name" value="TYPE II SECRETION SYSTEM PROTEIN GSPE-RELATED"/>
    <property type="match status" value="1"/>
</dbReference>
<dbReference type="Pfam" id="PF00437">
    <property type="entry name" value="T2SSE"/>
    <property type="match status" value="1"/>
</dbReference>
<dbReference type="FunFam" id="3.40.50.300:FF:000398">
    <property type="entry name" value="Type IV pilus assembly ATPase PilB"/>
    <property type="match status" value="1"/>
</dbReference>
<dbReference type="FunFam" id="3.30.450.90:FF:000001">
    <property type="entry name" value="Type II secretion system ATPase GspE"/>
    <property type="match status" value="1"/>
</dbReference>
<dbReference type="InterPro" id="IPR001482">
    <property type="entry name" value="T2SS/T4SS_dom"/>
</dbReference>
<name>A0A6B8M3T0_9HYPH</name>
<dbReference type="Gene3D" id="1.10.40.70">
    <property type="match status" value="1"/>
</dbReference>